<dbReference type="SMART" id="SM00347">
    <property type="entry name" value="HTH_MARR"/>
    <property type="match status" value="1"/>
</dbReference>
<dbReference type="PROSITE" id="PS50995">
    <property type="entry name" value="HTH_MARR_2"/>
    <property type="match status" value="1"/>
</dbReference>
<keyword evidence="3" id="KW-0804">Transcription</keyword>
<dbReference type="RefSeq" id="WP_165131937.1">
    <property type="nucleotide sequence ID" value="NZ_CP049249.1"/>
</dbReference>
<dbReference type="GO" id="GO:0003700">
    <property type="term" value="F:DNA-binding transcription factor activity"/>
    <property type="evidence" value="ECO:0007669"/>
    <property type="project" value="InterPro"/>
</dbReference>
<evidence type="ECO:0000256" key="1">
    <source>
        <dbReference type="ARBA" id="ARBA00023015"/>
    </source>
</evidence>
<dbReference type="PRINTS" id="PR00598">
    <property type="entry name" value="HTHMARR"/>
</dbReference>
<evidence type="ECO:0000313" key="6">
    <source>
        <dbReference type="Proteomes" id="UP000519897"/>
    </source>
</evidence>
<keyword evidence="1" id="KW-0805">Transcription regulation</keyword>
<keyword evidence="2 5" id="KW-0238">DNA-binding</keyword>
<gene>
    <name evidence="5" type="ORF">GGQ72_003867</name>
</gene>
<proteinExistence type="predicted"/>
<accession>A0A7W6PSS2</accession>
<sequence length="188" mass="21010">MTSLPQQSSFETLLRQGGKSLAGDVDVDPLVGVKLWENPCWLSFRLNFLALQFNVPVYRWTEKEFGLPRPEFVVLYSLGLADGLTASAICASSGFPKNTISRAIQKLIDKDIVRREVDPADLRSFVLYITDEGKRIVDAAMQMMVERERSMMSALTPAEMLMLSELLAKVVVNSPVSPPTINNEENEE</sequence>
<evidence type="ECO:0000256" key="3">
    <source>
        <dbReference type="ARBA" id="ARBA00023163"/>
    </source>
</evidence>
<dbReference type="Proteomes" id="UP000519897">
    <property type="component" value="Unassembled WGS sequence"/>
</dbReference>
<dbReference type="Pfam" id="PF12802">
    <property type="entry name" value="MarR_2"/>
    <property type="match status" value="1"/>
</dbReference>
<dbReference type="SUPFAM" id="SSF46785">
    <property type="entry name" value="Winged helix' DNA-binding domain"/>
    <property type="match status" value="1"/>
</dbReference>
<evidence type="ECO:0000313" key="5">
    <source>
        <dbReference type="EMBL" id="MBB4145304.1"/>
    </source>
</evidence>
<dbReference type="InterPro" id="IPR036388">
    <property type="entry name" value="WH-like_DNA-bd_sf"/>
</dbReference>
<organism evidence="5 6">
    <name type="scientific">Rhizobium rhizoryzae</name>
    <dbReference type="NCBI Taxonomy" id="451876"/>
    <lineage>
        <taxon>Bacteria</taxon>
        <taxon>Pseudomonadati</taxon>
        <taxon>Pseudomonadota</taxon>
        <taxon>Alphaproteobacteria</taxon>
        <taxon>Hyphomicrobiales</taxon>
        <taxon>Rhizobiaceae</taxon>
        <taxon>Rhizobium/Agrobacterium group</taxon>
        <taxon>Rhizobium</taxon>
    </lineage>
</organism>
<dbReference type="PANTHER" id="PTHR35790:SF4">
    <property type="entry name" value="HTH-TYPE TRANSCRIPTIONAL REGULATOR PCHR"/>
    <property type="match status" value="1"/>
</dbReference>
<evidence type="ECO:0000256" key="2">
    <source>
        <dbReference type="ARBA" id="ARBA00023125"/>
    </source>
</evidence>
<dbReference type="InterPro" id="IPR036390">
    <property type="entry name" value="WH_DNA-bd_sf"/>
</dbReference>
<dbReference type="EMBL" id="JACIEC010000006">
    <property type="protein sequence ID" value="MBB4145304.1"/>
    <property type="molecule type" value="Genomic_DNA"/>
</dbReference>
<dbReference type="InterPro" id="IPR052067">
    <property type="entry name" value="Metal_resp_HTH_trans_reg"/>
</dbReference>
<dbReference type="InterPro" id="IPR000835">
    <property type="entry name" value="HTH_MarR-typ"/>
</dbReference>
<dbReference type="PANTHER" id="PTHR35790">
    <property type="entry name" value="HTH-TYPE TRANSCRIPTIONAL REGULATOR PCHR"/>
    <property type="match status" value="1"/>
</dbReference>
<protein>
    <submittedName>
        <fullName evidence="5">DNA-binding MarR family transcriptional regulator</fullName>
    </submittedName>
</protein>
<dbReference type="GO" id="GO:0003677">
    <property type="term" value="F:DNA binding"/>
    <property type="evidence" value="ECO:0007669"/>
    <property type="project" value="UniProtKB-KW"/>
</dbReference>
<name>A0A7W6PSS2_9HYPH</name>
<dbReference type="AlphaFoldDB" id="A0A7W6PSS2"/>
<evidence type="ECO:0000259" key="4">
    <source>
        <dbReference type="PROSITE" id="PS50995"/>
    </source>
</evidence>
<feature type="domain" description="HTH marR-type" evidence="4">
    <location>
        <begin position="39"/>
        <end position="172"/>
    </location>
</feature>
<comment type="caution">
    <text evidence="5">The sequence shown here is derived from an EMBL/GenBank/DDBJ whole genome shotgun (WGS) entry which is preliminary data.</text>
</comment>
<reference evidence="5 6" key="1">
    <citation type="submission" date="2020-08" db="EMBL/GenBank/DDBJ databases">
        <title>Genomic Encyclopedia of Type Strains, Phase IV (KMG-IV): sequencing the most valuable type-strain genomes for metagenomic binning, comparative biology and taxonomic classification.</title>
        <authorList>
            <person name="Goeker M."/>
        </authorList>
    </citation>
    <scope>NUCLEOTIDE SEQUENCE [LARGE SCALE GENOMIC DNA]</scope>
    <source>
        <strain evidence="5 6">DSM 29514</strain>
    </source>
</reference>
<keyword evidence="6" id="KW-1185">Reference proteome</keyword>
<dbReference type="Gene3D" id="1.10.10.10">
    <property type="entry name" value="Winged helix-like DNA-binding domain superfamily/Winged helix DNA-binding domain"/>
    <property type="match status" value="1"/>
</dbReference>